<keyword evidence="2 5" id="KW-0863">Zinc-finger</keyword>
<evidence type="ECO:0000256" key="3">
    <source>
        <dbReference type="ARBA" id="ARBA00022833"/>
    </source>
</evidence>
<feature type="non-terminal residue" evidence="7">
    <location>
        <position position="119"/>
    </location>
</feature>
<evidence type="ECO:0000313" key="7">
    <source>
        <dbReference type="EMBL" id="KFM82154.1"/>
    </source>
</evidence>
<keyword evidence="4 5" id="KW-0238">DNA-binding</keyword>
<feature type="domain" description="THAP-type" evidence="6">
    <location>
        <begin position="1"/>
        <end position="79"/>
    </location>
</feature>
<dbReference type="GO" id="GO:0003700">
    <property type="term" value="F:DNA-binding transcription factor activity"/>
    <property type="evidence" value="ECO:0007669"/>
    <property type="project" value="TreeGrafter"/>
</dbReference>
<reference evidence="7 8" key="1">
    <citation type="submission" date="2013-11" db="EMBL/GenBank/DDBJ databases">
        <title>Genome sequencing of Stegodyphus mimosarum.</title>
        <authorList>
            <person name="Bechsgaard J."/>
        </authorList>
    </citation>
    <scope>NUCLEOTIDE SEQUENCE [LARGE SCALE GENOMIC DNA]</scope>
</reference>
<dbReference type="EMBL" id="KK122182">
    <property type="protein sequence ID" value="KFM82154.1"/>
    <property type="molecule type" value="Genomic_DNA"/>
</dbReference>
<dbReference type="AlphaFoldDB" id="A0A087UXR5"/>
<organism evidence="7 8">
    <name type="scientific">Stegodyphus mimosarum</name>
    <name type="common">African social velvet spider</name>
    <dbReference type="NCBI Taxonomy" id="407821"/>
    <lineage>
        <taxon>Eukaryota</taxon>
        <taxon>Metazoa</taxon>
        <taxon>Ecdysozoa</taxon>
        <taxon>Arthropoda</taxon>
        <taxon>Chelicerata</taxon>
        <taxon>Arachnida</taxon>
        <taxon>Araneae</taxon>
        <taxon>Araneomorphae</taxon>
        <taxon>Entelegynae</taxon>
        <taxon>Eresoidea</taxon>
        <taxon>Eresidae</taxon>
        <taxon>Stegodyphus</taxon>
    </lineage>
</organism>
<evidence type="ECO:0000256" key="5">
    <source>
        <dbReference type="PROSITE-ProRule" id="PRU00309"/>
    </source>
</evidence>
<dbReference type="InterPro" id="IPR026516">
    <property type="entry name" value="THAP1/10"/>
</dbReference>
<dbReference type="PANTHER" id="PTHR46600:SF2">
    <property type="entry name" value="THAP DOMAIN-CONTAINING PROTEIN 1"/>
    <property type="match status" value="1"/>
</dbReference>
<evidence type="ECO:0000313" key="8">
    <source>
        <dbReference type="Proteomes" id="UP000054359"/>
    </source>
</evidence>
<evidence type="ECO:0000259" key="6">
    <source>
        <dbReference type="PROSITE" id="PS50950"/>
    </source>
</evidence>
<dbReference type="GO" id="GO:0000978">
    <property type="term" value="F:RNA polymerase II cis-regulatory region sequence-specific DNA binding"/>
    <property type="evidence" value="ECO:0007669"/>
    <property type="project" value="TreeGrafter"/>
</dbReference>
<dbReference type="SMART" id="SM00692">
    <property type="entry name" value="DM3"/>
    <property type="match status" value="1"/>
</dbReference>
<dbReference type="OMA" id="WICNIRR"/>
<dbReference type="GO" id="GO:0008270">
    <property type="term" value="F:zinc ion binding"/>
    <property type="evidence" value="ECO:0007669"/>
    <property type="project" value="UniProtKB-KW"/>
</dbReference>
<evidence type="ECO:0000256" key="1">
    <source>
        <dbReference type="ARBA" id="ARBA00022723"/>
    </source>
</evidence>
<evidence type="ECO:0000256" key="2">
    <source>
        <dbReference type="ARBA" id="ARBA00022771"/>
    </source>
</evidence>
<proteinExistence type="predicted"/>
<dbReference type="OrthoDB" id="6415928at2759"/>
<keyword evidence="1" id="KW-0479">Metal-binding</keyword>
<name>A0A087UXR5_STEMI</name>
<keyword evidence="3" id="KW-0862">Zinc</keyword>
<keyword evidence="8" id="KW-1185">Reference proteome</keyword>
<dbReference type="InterPro" id="IPR006612">
    <property type="entry name" value="THAP_Znf"/>
</dbReference>
<dbReference type="GO" id="GO:0006357">
    <property type="term" value="P:regulation of transcription by RNA polymerase II"/>
    <property type="evidence" value="ECO:0007669"/>
    <property type="project" value="TreeGrafter"/>
</dbReference>
<dbReference type="Pfam" id="PF05485">
    <property type="entry name" value="THAP"/>
    <property type="match status" value="1"/>
</dbReference>
<dbReference type="Proteomes" id="UP000054359">
    <property type="component" value="Unassembled WGS sequence"/>
</dbReference>
<sequence length="119" mass="13846">MVGCAAPNCSNQSKNNFRMFRFPRNEERRRKWIVNSRRDQWIPGPGACLCEVHFEENQFECSRQDGRKKLKPNAVPTLFNVPNPPQLLTPQRLKGIGLPKHHSVTSNFWWLAAQFTLIN</sequence>
<accession>A0A087UXR5</accession>
<dbReference type="PANTHER" id="PTHR46600">
    <property type="entry name" value="THAP DOMAIN-CONTAINING"/>
    <property type="match status" value="1"/>
</dbReference>
<evidence type="ECO:0000256" key="4">
    <source>
        <dbReference type="ARBA" id="ARBA00023125"/>
    </source>
</evidence>
<dbReference type="SUPFAM" id="SSF57716">
    <property type="entry name" value="Glucocorticoid receptor-like (DNA-binding domain)"/>
    <property type="match status" value="1"/>
</dbReference>
<dbReference type="PROSITE" id="PS50950">
    <property type="entry name" value="ZF_THAP"/>
    <property type="match status" value="1"/>
</dbReference>
<gene>
    <name evidence="7" type="ORF">X975_06275</name>
</gene>
<protein>
    <submittedName>
        <fullName evidence="7">THAP domain-containing protein 9</fullName>
    </submittedName>
</protein>
<dbReference type="GO" id="GO:0005634">
    <property type="term" value="C:nucleus"/>
    <property type="evidence" value="ECO:0007669"/>
    <property type="project" value="TreeGrafter"/>
</dbReference>
<dbReference type="SMART" id="SM00980">
    <property type="entry name" value="THAP"/>
    <property type="match status" value="1"/>
</dbReference>